<dbReference type="InterPro" id="IPR056798">
    <property type="entry name" value="ADH_Fe_C"/>
</dbReference>
<feature type="domain" description="Alcohol dehydrogenase iron-type/glycerol dehydrogenase GldA" evidence="4">
    <location>
        <begin position="14"/>
        <end position="155"/>
    </location>
</feature>
<evidence type="ECO:0000259" key="5">
    <source>
        <dbReference type="Pfam" id="PF25137"/>
    </source>
</evidence>
<dbReference type="GO" id="GO:0046872">
    <property type="term" value="F:metal ion binding"/>
    <property type="evidence" value="ECO:0007669"/>
    <property type="project" value="InterPro"/>
</dbReference>
<dbReference type="Proteomes" id="UP000078116">
    <property type="component" value="Unassembled WGS sequence"/>
</dbReference>
<dbReference type="AlphaFoldDB" id="A0A1A9MY87"/>
<dbReference type="OrthoDB" id="3812122at2"/>
<dbReference type="RefSeq" id="WP_064271937.1">
    <property type="nucleotide sequence ID" value="NZ_LXJZ01000231.1"/>
</dbReference>
<evidence type="ECO:0000256" key="2">
    <source>
        <dbReference type="ARBA" id="ARBA00023002"/>
    </source>
</evidence>
<sequence length="356" mass="37608">MFQRSFIFSPILSRVVFGRGALSNLLAEFSQLGVGRALVVCTPEQVDLARAIAGKLGSGCSGVFPKAAMHVPIEVAREARLLAASLGADCIVAVGGGSTIGLGKAIALESSIPILAIPTTYAGSEMTPIYGITEGGAKKTGNDIRVLPRTVIYDPELTLSLPVRMSATSGMNAIAHCVEALYAANANPVTSMIAEEGIRYLARGLPRVVQNSTDIDAREECLYGAWLAGTVLGTTSVALHHKLCHTLGGMLNLPHAETHTIVLPHVAAYNAWAAPDAMASICRALGAEDAAQGLFDLAAQLGIPQSLRELGVNQFDLDRVTDAALTKPYPNPRPLNREAIRALLENAYWGHRPELV</sequence>
<comment type="similarity">
    <text evidence="1">Belongs to the iron-containing alcohol dehydrogenase family.</text>
</comment>
<evidence type="ECO:0000313" key="9">
    <source>
        <dbReference type="Proteomes" id="UP000078116"/>
    </source>
</evidence>
<dbReference type="Gene3D" id="1.20.1090.10">
    <property type="entry name" value="Dehydroquinate synthase-like - alpha domain"/>
    <property type="match status" value="1"/>
</dbReference>
<comment type="caution">
    <text evidence="7">The sequence shown here is derived from an EMBL/GenBank/DDBJ whole genome shotgun (WGS) entry which is preliminary data.</text>
</comment>
<protein>
    <submittedName>
        <fullName evidence="7">Maleylacetate reductase</fullName>
    </submittedName>
</protein>
<keyword evidence="8" id="KW-1185">Reference proteome</keyword>
<evidence type="ECO:0000313" key="8">
    <source>
        <dbReference type="Proteomes" id="UP000077961"/>
    </source>
</evidence>
<reference evidence="8 9" key="1">
    <citation type="submission" date="2016-04" db="EMBL/GenBank/DDBJ databases">
        <title>Reclassification of Paraburkholderia panaciterrae (Farh et al. 2015) Dobritsa &amp; Samadpour 2016 as a later homotypic synonym of Paraburkholderia ginsengiterrae (Farh et al. 2015) Dobritsa &amp; Samadpour 2016.</title>
        <authorList>
            <person name="Dobritsa A.P."/>
            <person name="Kutumbaka K."/>
            <person name="Samadpour M."/>
        </authorList>
    </citation>
    <scope>NUCLEOTIDE SEQUENCE [LARGE SCALE GENOMIC DNA]</scope>
    <source>
        <strain evidence="7 9">DCY85</strain>
        <strain evidence="6 8">DCY85-1</strain>
    </source>
</reference>
<feature type="domain" description="Fe-containing alcohol dehydrogenase-like C-terminal" evidence="5">
    <location>
        <begin position="167"/>
        <end position="348"/>
    </location>
</feature>
<keyword evidence="3" id="KW-0520">NAD</keyword>
<evidence type="ECO:0000313" key="7">
    <source>
        <dbReference type="EMBL" id="OAJ52638.1"/>
    </source>
</evidence>
<dbReference type="InterPro" id="IPR039697">
    <property type="entry name" value="Alcohol_dehydrogenase_Fe"/>
</dbReference>
<evidence type="ECO:0000313" key="6">
    <source>
        <dbReference type="EMBL" id="OAJ52487.1"/>
    </source>
</evidence>
<dbReference type="InterPro" id="IPR034786">
    <property type="entry name" value="MAR"/>
</dbReference>
<proteinExistence type="inferred from homology"/>
<keyword evidence="2" id="KW-0560">Oxidoreductase</keyword>
<organism evidence="7 9">
    <name type="scientific">Paraburkholderia ginsengiterrae</name>
    <dbReference type="NCBI Taxonomy" id="1462993"/>
    <lineage>
        <taxon>Bacteria</taxon>
        <taxon>Pseudomonadati</taxon>
        <taxon>Pseudomonadota</taxon>
        <taxon>Betaproteobacteria</taxon>
        <taxon>Burkholderiales</taxon>
        <taxon>Burkholderiaceae</taxon>
        <taxon>Paraburkholderia</taxon>
    </lineage>
</organism>
<dbReference type="STRING" id="1462993.A6V36_13840"/>
<dbReference type="SUPFAM" id="SSF56796">
    <property type="entry name" value="Dehydroquinate synthase-like"/>
    <property type="match status" value="1"/>
</dbReference>
<dbReference type="GO" id="GO:0018506">
    <property type="term" value="F:maleylacetate reductase activity"/>
    <property type="evidence" value="ECO:0007669"/>
    <property type="project" value="InterPro"/>
</dbReference>
<dbReference type="Proteomes" id="UP000077961">
    <property type="component" value="Unassembled WGS sequence"/>
</dbReference>
<dbReference type="CDD" id="cd08177">
    <property type="entry name" value="MAR"/>
    <property type="match status" value="1"/>
</dbReference>
<name>A0A1A9MY87_9BURK</name>
<dbReference type="EMBL" id="LXKA01000371">
    <property type="protein sequence ID" value="OAJ52638.1"/>
    <property type="molecule type" value="Genomic_DNA"/>
</dbReference>
<dbReference type="PANTHER" id="PTHR11496">
    <property type="entry name" value="ALCOHOL DEHYDROGENASE"/>
    <property type="match status" value="1"/>
</dbReference>
<dbReference type="Gene3D" id="3.40.50.1970">
    <property type="match status" value="1"/>
</dbReference>
<evidence type="ECO:0000259" key="4">
    <source>
        <dbReference type="Pfam" id="PF00465"/>
    </source>
</evidence>
<dbReference type="InterPro" id="IPR001670">
    <property type="entry name" value="ADH_Fe/GldA"/>
</dbReference>
<evidence type="ECO:0000256" key="1">
    <source>
        <dbReference type="ARBA" id="ARBA00007358"/>
    </source>
</evidence>
<dbReference type="EMBL" id="LXJZ01000231">
    <property type="protein sequence ID" value="OAJ52487.1"/>
    <property type="molecule type" value="Genomic_DNA"/>
</dbReference>
<dbReference type="GO" id="GO:0004022">
    <property type="term" value="F:alcohol dehydrogenase (NAD+) activity"/>
    <property type="evidence" value="ECO:0007669"/>
    <property type="project" value="TreeGrafter"/>
</dbReference>
<accession>A0A1A9MY87</accession>
<dbReference type="Pfam" id="PF00465">
    <property type="entry name" value="Fe-ADH"/>
    <property type="match status" value="1"/>
</dbReference>
<gene>
    <name evidence="6" type="ORF">A6V36_13840</name>
    <name evidence="7" type="ORF">A6V37_09365</name>
</gene>
<dbReference type="Pfam" id="PF25137">
    <property type="entry name" value="ADH_Fe_C"/>
    <property type="match status" value="1"/>
</dbReference>
<dbReference type="PANTHER" id="PTHR11496:SF102">
    <property type="entry name" value="ALCOHOL DEHYDROGENASE 4"/>
    <property type="match status" value="1"/>
</dbReference>
<evidence type="ECO:0000256" key="3">
    <source>
        <dbReference type="ARBA" id="ARBA00023027"/>
    </source>
</evidence>